<comment type="similarity">
    <text evidence="4">Belongs to the TonB-dependent receptor family.</text>
</comment>
<dbReference type="InterPro" id="IPR010104">
    <property type="entry name" value="TonB_rcpt_bac"/>
</dbReference>
<dbReference type="PANTHER" id="PTHR40980">
    <property type="entry name" value="PLUG DOMAIN-CONTAINING PROTEIN"/>
    <property type="match status" value="1"/>
</dbReference>
<keyword evidence="2 4" id="KW-0472">Membrane</keyword>
<comment type="subcellular location">
    <subcellularLocation>
        <location evidence="1 4">Cell outer membrane</location>
    </subcellularLocation>
</comment>
<dbReference type="AlphaFoldDB" id="A0AAE9XQG3"/>
<dbReference type="Pfam" id="PF00593">
    <property type="entry name" value="TonB_dep_Rec_b-barrel"/>
    <property type="match status" value="1"/>
</dbReference>
<keyword evidence="4" id="KW-0798">TonB box</keyword>
<evidence type="ECO:0000256" key="4">
    <source>
        <dbReference type="RuleBase" id="RU003357"/>
    </source>
</evidence>
<keyword evidence="10" id="KW-1185">Reference proteome</keyword>
<evidence type="ECO:0000313" key="9">
    <source>
        <dbReference type="EMBL" id="WCL54394.1"/>
    </source>
</evidence>
<dbReference type="SUPFAM" id="SSF56935">
    <property type="entry name" value="Porins"/>
    <property type="match status" value="1"/>
</dbReference>
<evidence type="ECO:0000256" key="3">
    <source>
        <dbReference type="ARBA" id="ARBA00023237"/>
    </source>
</evidence>
<dbReference type="InterPro" id="IPR012910">
    <property type="entry name" value="Plug_dom"/>
</dbReference>
<dbReference type="KEGG" id="gso:PH603_01305"/>
<dbReference type="Gene3D" id="2.170.130.10">
    <property type="entry name" value="TonB-dependent receptor, plug domain"/>
    <property type="match status" value="1"/>
</dbReference>
<keyword evidence="9" id="KW-0675">Receptor</keyword>
<keyword evidence="6" id="KW-0732">Signal</keyword>
<accession>A0AAE9XQG3</accession>
<dbReference type="EMBL" id="CP116805">
    <property type="protein sequence ID" value="WCL54394.1"/>
    <property type="molecule type" value="Genomic_DNA"/>
</dbReference>
<evidence type="ECO:0000259" key="8">
    <source>
        <dbReference type="Pfam" id="PF07715"/>
    </source>
</evidence>
<dbReference type="InterPro" id="IPR037066">
    <property type="entry name" value="Plug_dom_sf"/>
</dbReference>
<name>A0AAE9XQG3_9PROT</name>
<feature type="domain" description="TonB-dependent receptor-like beta-barrel" evidence="7">
    <location>
        <begin position="381"/>
        <end position="872"/>
    </location>
</feature>
<protein>
    <submittedName>
        <fullName evidence="9">TonB-dependent receptor</fullName>
    </submittedName>
</protein>
<dbReference type="Pfam" id="PF07715">
    <property type="entry name" value="Plug"/>
    <property type="match status" value="1"/>
</dbReference>
<dbReference type="Gene3D" id="2.40.170.20">
    <property type="entry name" value="TonB-dependent receptor, beta-barrel domain"/>
    <property type="match status" value="1"/>
</dbReference>
<organism evidence="9 10">
    <name type="scientific">Gimibacter soli</name>
    <dbReference type="NCBI Taxonomy" id="3024400"/>
    <lineage>
        <taxon>Bacteria</taxon>
        <taxon>Pseudomonadati</taxon>
        <taxon>Pseudomonadota</taxon>
        <taxon>Alphaproteobacteria</taxon>
        <taxon>Kordiimonadales</taxon>
        <taxon>Temperatibacteraceae</taxon>
        <taxon>Gimibacter</taxon>
    </lineage>
</organism>
<dbReference type="Proteomes" id="UP001217500">
    <property type="component" value="Chromosome"/>
</dbReference>
<reference evidence="9" key="1">
    <citation type="submission" date="2023-01" db="EMBL/GenBank/DDBJ databases">
        <title>The genome sequence of Kordiimonadaceae bacterium 6D33.</title>
        <authorList>
            <person name="Liu Y."/>
        </authorList>
    </citation>
    <scope>NUCLEOTIDE SEQUENCE</scope>
    <source>
        <strain evidence="9">6D33</strain>
    </source>
</reference>
<dbReference type="NCBIfam" id="TIGR01782">
    <property type="entry name" value="TonB-Xanth-Caul"/>
    <property type="match status" value="1"/>
</dbReference>
<evidence type="ECO:0000313" key="10">
    <source>
        <dbReference type="Proteomes" id="UP001217500"/>
    </source>
</evidence>
<dbReference type="PANTHER" id="PTHR40980:SF3">
    <property type="entry name" value="TONB-DEPENDENT RECEPTOR-LIKE BETA-BARREL DOMAIN-CONTAINING PROTEIN"/>
    <property type="match status" value="1"/>
</dbReference>
<feature type="region of interest" description="Disordered" evidence="5">
    <location>
        <begin position="371"/>
        <end position="390"/>
    </location>
</feature>
<evidence type="ECO:0000256" key="5">
    <source>
        <dbReference type="SAM" id="MobiDB-lite"/>
    </source>
</evidence>
<evidence type="ECO:0000256" key="1">
    <source>
        <dbReference type="ARBA" id="ARBA00004442"/>
    </source>
</evidence>
<feature type="domain" description="TonB-dependent receptor plug" evidence="8">
    <location>
        <begin position="60"/>
        <end position="163"/>
    </location>
</feature>
<keyword evidence="3" id="KW-0998">Cell outer membrane</keyword>
<dbReference type="CDD" id="cd01347">
    <property type="entry name" value="ligand_gated_channel"/>
    <property type="match status" value="1"/>
</dbReference>
<evidence type="ECO:0000256" key="2">
    <source>
        <dbReference type="ARBA" id="ARBA00023136"/>
    </source>
</evidence>
<evidence type="ECO:0000259" key="7">
    <source>
        <dbReference type="Pfam" id="PF00593"/>
    </source>
</evidence>
<feature type="chain" id="PRO_5042200362" evidence="6">
    <location>
        <begin position="30"/>
        <end position="905"/>
    </location>
</feature>
<dbReference type="GO" id="GO:0009279">
    <property type="term" value="C:cell outer membrane"/>
    <property type="evidence" value="ECO:0007669"/>
    <property type="project" value="UniProtKB-SubCell"/>
</dbReference>
<dbReference type="RefSeq" id="WP_289504113.1">
    <property type="nucleotide sequence ID" value="NZ_CP116805.1"/>
</dbReference>
<sequence>MPRNMTLKTRLLSSALILNLGGLYQAASAQDAGSDSDDPAFEEIVVTGLRASLINSVGVKRDASVVVDAITAEDIGKFPDQNVAESLQRITGVTIDRSGGEGQLLTVRGMGPEFNAVLLNGRTLATTSGGRAFNFDILASELINGAEVFKTQSAELQEGAIGATVNITTLKPMNFPGFQAVGSTKALYDGMTEKVRPQFSGLISNTFADDTFGVLASFSYYNRKSRYDQANTASYFKTSADLDGVNYGEVYFPRNYDQIAQTEARERISGTLVLQYRPSDNLEVTVDGIYSRLDLDYRQDVLPHWFETGTIRNPVLDENNTVVKGDFEGTFVETLVRQSSSRDDLLGGGLNIDWQVNDRWNMVVDVSKSRAESDPKQGYSDTVAGRPGDFSYDRSSGDLVPTITYAPADENAPLTAGWASLQGTQIKDEVLEAKVDNSYEFSGGLLSEIRFGGHYSDRTLGSTWGETEYPLPWIFGDNSTRVVLPMSLFRTYDSDGFLSGASGSPTQSWLTFNSDELFAFLTSEEALSQLDDPDPIRELIARTGGFDMVADPAAYKVNEELMSLYADAHLDGELGSMPWSAVFGLRYVRTASTSIGRQVALVNLINVDPSKPNQVVAIESDDYVPVRVKNTYSDFLPSINAKLDITDSLIGRVAWSKSLTRPELDQMSPLTSYSGGEIGQLTASGSNPLLMPYKSNNFDASLEWYYSEGSYVAVAGFYKDVDGYLGTGEVKESVTVPSGTYEYEVSRPINLDSTKIKGLEIAVQHMFTSLPSPFDGIGITANMTFVDSSSSTDVPGEKLPLIGLSNSQNLILFYEKGPLSFRVAYNNRDRFLQSKPRSNRDGHYVDDYYQVDVSASYAINDNFSIFLEGINVTNELYIKNAEFKNQTLEVTETGPRYTLGIRGKF</sequence>
<gene>
    <name evidence="9" type="ORF">PH603_01305</name>
</gene>
<evidence type="ECO:0000256" key="6">
    <source>
        <dbReference type="SAM" id="SignalP"/>
    </source>
</evidence>
<proteinExistence type="inferred from homology"/>
<dbReference type="InterPro" id="IPR036942">
    <property type="entry name" value="Beta-barrel_TonB_sf"/>
</dbReference>
<dbReference type="InterPro" id="IPR000531">
    <property type="entry name" value="Beta-barrel_TonB"/>
</dbReference>
<feature type="signal peptide" evidence="6">
    <location>
        <begin position="1"/>
        <end position="29"/>
    </location>
</feature>